<keyword evidence="4" id="KW-0539">Nucleus</keyword>
<dbReference type="InterPro" id="IPR003121">
    <property type="entry name" value="SWIB_MDM2_domain"/>
</dbReference>
<feature type="domain" description="DEK-C" evidence="7">
    <location>
        <begin position="1"/>
        <end position="56"/>
    </location>
</feature>
<dbReference type="InterPro" id="IPR019835">
    <property type="entry name" value="SWIB_domain"/>
</dbReference>
<keyword evidence="2" id="KW-0805">Transcription regulation</keyword>
<feature type="domain" description="DM2" evidence="6">
    <location>
        <begin position="126"/>
        <end position="203"/>
    </location>
</feature>
<evidence type="ECO:0000256" key="3">
    <source>
        <dbReference type="ARBA" id="ARBA00023163"/>
    </source>
</evidence>
<dbReference type="PROSITE" id="PS51998">
    <property type="entry name" value="DEK_C"/>
    <property type="match status" value="1"/>
</dbReference>
<gene>
    <name evidence="8" type="ORF">HAKA00212_LOCUS7373</name>
</gene>
<feature type="domain" description="DM2" evidence="6">
    <location>
        <begin position="250"/>
        <end position="327"/>
    </location>
</feature>
<dbReference type="FunFam" id="1.10.245.10:FF:000004">
    <property type="entry name" value="Upstream activation factor subunit"/>
    <property type="match status" value="1"/>
</dbReference>
<dbReference type="InterPro" id="IPR014876">
    <property type="entry name" value="DEK_C"/>
</dbReference>
<dbReference type="GO" id="GO:0001181">
    <property type="term" value="F:RNA polymerase I general transcription initiation factor activity"/>
    <property type="evidence" value="ECO:0007669"/>
    <property type="project" value="UniProtKB-ARBA"/>
</dbReference>
<feature type="region of interest" description="Disordered" evidence="5">
    <location>
        <begin position="53"/>
        <end position="123"/>
    </location>
</feature>
<feature type="compositionally biased region" description="Acidic residues" evidence="5">
    <location>
        <begin position="58"/>
        <end position="81"/>
    </location>
</feature>
<evidence type="ECO:0000313" key="8">
    <source>
        <dbReference type="EMBL" id="CAE0628691.1"/>
    </source>
</evidence>
<evidence type="ECO:0000256" key="4">
    <source>
        <dbReference type="ARBA" id="ARBA00023242"/>
    </source>
</evidence>
<dbReference type="Pfam" id="PF02201">
    <property type="entry name" value="SWIB"/>
    <property type="match status" value="2"/>
</dbReference>
<protein>
    <recommendedName>
        <fullName evidence="9">DM2 domain-containing protein</fullName>
    </recommendedName>
</protein>
<dbReference type="Pfam" id="PF08766">
    <property type="entry name" value="DEK_C"/>
    <property type="match status" value="1"/>
</dbReference>
<proteinExistence type="predicted"/>
<dbReference type="SUPFAM" id="SSF109715">
    <property type="entry name" value="DEK C-terminal domain"/>
    <property type="match status" value="1"/>
</dbReference>
<keyword evidence="3" id="KW-0804">Transcription</keyword>
<dbReference type="EMBL" id="HBIU01015822">
    <property type="protein sequence ID" value="CAE0628691.1"/>
    <property type="molecule type" value="Transcribed_RNA"/>
</dbReference>
<comment type="subcellular location">
    <subcellularLocation>
        <location evidence="1">Nucleus</location>
    </subcellularLocation>
</comment>
<dbReference type="GO" id="GO:0000500">
    <property type="term" value="C:RNA polymerase I upstream activating factor complex"/>
    <property type="evidence" value="ECO:0007669"/>
    <property type="project" value="UniProtKB-ARBA"/>
</dbReference>
<accession>A0A6V1PA97</accession>
<dbReference type="Gene3D" id="1.10.245.10">
    <property type="entry name" value="SWIB/MDM2 domain"/>
    <property type="match status" value="2"/>
</dbReference>
<evidence type="ECO:0000256" key="1">
    <source>
        <dbReference type="ARBA" id="ARBA00004123"/>
    </source>
</evidence>
<sequence length="329" mass="36893">MVSESELHHAIKEILKHADLERITPKQIRGQLEDQFNADLTDQKSYIKDVITRILTEPAEEPDPEDDNSDDDEDLQSEEEEHVTKGGRRASANGPGRAAPNKGRAPAKPKPKATAAGSAAKKKGSAFMKRMQLSSELASFMGTNFCPRTEVVKQMWAYIKENDLQNPRDKREILCDDQLQAIFKRKKINMFKMNKVLAGHMKTYEDLGGQSDGETERMEEAATPKQRATTTKKRKAATAGAAGKKEKKPANHPPWRISSELAAFVGKDRISRPGAVKALWEHIKGEDLQNPSDRREILCDAPLRAIFGQEKVTAFSMNKYLSQHFIEKV</sequence>
<dbReference type="SMART" id="SM00151">
    <property type="entry name" value="SWIB"/>
    <property type="match status" value="2"/>
</dbReference>
<dbReference type="CDD" id="cd10567">
    <property type="entry name" value="SWIB-MDM2_like"/>
    <property type="match status" value="2"/>
</dbReference>
<feature type="region of interest" description="Disordered" evidence="5">
    <location>
        <begin position="207"/>
        <end position="254"/>
    </location>
</feature>
<name>A0A6V1PA97_HETAK</name>
<dbReference type="AlphaFoldDB" id="A0A6V1PA97"/>
<dbReference type="PANTHER" id="PTHR13844">
    <property type="entry name" value="SWI/SNF-RELATED MATRIX-ASSOCIATED ACTIN-DEPENDENT REGULATOR OF CHROMATIN SUBFAMILY D"/>
    <property type="match status" value="1"/>
</dbReference>
<dbReference type="InterPro" id="IPR036885">
    <property type="entry name" value="SWIB_MDM2_dom_sf"/>
</dbReference>
<reference evidence="8" key="1">
    <citation type="submission" date="2021-01" db="EMBL/GenBank/DDBJ databases">
        <authorList>
            <person name="Corre E."/>
            <person name="Pelletier E."/>
            <person name="Niang G."/>
            <person name="Scheremetjew M."/>
            <person name="Finn R."/>
            <person name="Kale V."/>
            <person name="Holt S."/>
            <person name="Cochrane G."/>
            <person name="Meng A."/>
            <person name="Brown T."/>
            <person name="Cohen L."/>
        </authorList>
    </citation>
    <scope>NUCLEOTIDE SEQUENCE</scope>
    <source>
        <strain evidence="8">CCMP3107</strain>
    </source>
</reference>
<organism evidence="8">
    <name type="scientific">Heterosigma akashiwo</name>
    <name type="common">Chromophytic alga</name>
    <name type="synonym">Heterosigma carterae</name>
    <dbReference type="NCBI Taxonomy" id="2829"/>
    <lineage>
        <taxon>Eukaryota</taxon>
        <taxon>Sar</taxon>
        <taxon>Stramenopiles</taxon>
        <taxon>Ochrophyta</taxon>
        <taxon>Raphidophyceae</taxon>
        <taxon>Chattonellales</taxon>
        <taxon>Chattonellaceae</taxon>
        <taxon>Heterosigma</taxon>
    </lineage>
</organism>
<dbReference type="PROSITE" id="PS51925">
    <property type="entry name" value="SWIB_MDM2"/>
    <property type="match status" value="2"/>
</dbReference>
<evidence type="ECO:0000256" key="5">
    <source>
        <dbReference type="SAM" id="MobiDB-lite"/>
    </source>
</evidence>
<evidence type="ECO:0000259" key="7">
    <source>
        <dbReference type="PROSITE" id="PS51998"/>
    </source>
</evidence>
<evidence type="ECO:0000259" key="6">
    <source>
        <dbReference type="PROSITE" id="PS51925"/>
    </source>
</evidence>
<dbReference type="Gene3D" id="1.10.10.60">
    <property type="entry name" value="Homeodomain-like"/>
    <property type="match status" value="1"/>
</dbReference>
<evidence type="ECO:0008006" key="9">
    <source>
        <dbReference type="Google" id="ProtNLM"/>
    </source>
</evidence>
<evidence type="ECO:0000256" key="2">
    <source>
        <dbReference type="ARBA" id="ARBA00023015"/>
    </source>
</evidence>
<feature type="compositionally biased region" description="Low complexity" evidence="5">
    <location>
        <begin position="94"/>
        <end position="104"/>
    </location>
</feature>
<dbReference type="SUPFAM" id="SSF47592">
    <property type="entry name" value="SWIB/MDM2 domain"/>
    <property type="match status" value="2"/>
</dbReference>